<evidence type="ECO:0000313" key="1">
    <source>
        <dbReference type="EMBL" id="MBK1868596.1"/>
    </source>
</evidence>
<proteinExistence type="predicted"/>
<gene>
    <name evidence="1" type="ORF">JHL16_19735</name>
</gene>
<keyword evidence="2" id="KW-1185">Reference proteome</keyword>
<comment type="caution">
    <text evidence="1">The sequence shown here is derived from an EMBL/GenBank/DDBJ whole genome shotgun (WGS) entry which is preliminary data.</text>
</comment>
<protein>
    <submittedName>
        <fullName evidence="1">Sarcosine oxidase subunit alpha family protein</fullName>
    </submittedName>
</protein>
<dbReference type="Proteomes" id="UP000616151">
    <property type="component" value="Unassembled WGS sequence"/>
</dbReference>
<organism evidence="1 2">
    <name type="scientific">Taklimakanibacter albus</name>
    <dbReference type="NCBI Taxonomy" id="2800327"/>
    <lineage>
        <taxon>Bacteria</taxon>
        <taxon>Pseudomonadati</taxon>
        <taxon>Pseudomonadota</taxon>
        <taxon>Alphaproteobacteria</taxon>
        <taxon>Hyphomicrobiales</taxon>
        <taxon>Aestuariivirgaceae</taxon>
        <taxon>Taklimakanibacter</taxon>
    </lineage>
</organism>
<dbReference type="EMBL" id="JAENHL010000007">
    <property type="protein sequence ID" value="MBK1868596.1"/>
    <property type="molecule type" value="Genomic_DNA"/>
</dbReference>
<name>A0ACC5R7X9_9HYPH</name>
<reference evidence="1" key="1">
    <citation type="submission" date="2021-01" db="EMBL/GenBank/DDBJ databases">
        <authorList>
            <person name="Sun Q."/>
        </authorList>
    </citation>
    <scope>NUCLEOTIDE SEQUENCE</scope>
    <source>
        <strain evidence="1">YIM B02566</strain>
    </source>
</reference>
<accession>A0ACC5R7X9</accession>
<evidence type="ECO:0000313" key="2">
    <source>
        <dbReference type="Proteomes" id="UP000616151"/>
    </source>
</evidence>
<sequence>MAGFRLAKGGLIDRSTTLDFTFDGKSFSGHPGDTLASALIANGVHLMGRSFKYHRPRGVIAAGAAEPNALVELRDGGRKEANTRATVIELYDGLKARSQNRWPSLNFDIGAINSLAASVFVAGFYYKTFMWPKSFWEKIYEPLIRRAAGLGSATHEADPDKYEKSYGHCDLLVIGSGPAGLSAALTAGRSGARVLLIDEGSRLGGSLLNENEEIGGVAGFDWAQAAIAELASLANVTLMPRTTVFGAYDGNVFGALERVNDHVLAPSPFEPRQRYWKIMAKRAVLAAGAEERPIVFGGNDVPGVMLASAMRTFANRYATASGKSVVVFTNNDSGYRTARDLKAKGVHVEVIIDSRKDAAAEASGIPVLKGRSVSDATAGKIVSGVELSDHTRIACDTVAMSGGWSPVVNLLCHKGAKPVWNDKLQAFLPSNGDAQLVAAGAANGAMLLSEALNEGAEKAAKAVGDLGFTAKVDVPKCRDEAYKIAPLWWVKESHGKAFVDYQNDVTPKDLPLAAREGYSSIELAKRYTTAGMATDQGKLGNVNAIAILAEAAGKSIAEIGTTTFRPFYTPVAFAAFAGPFTGHHFMPTRKTPLHDWAEELGAVFVETGLWLRSSWFPLPTESGWLDPVIREVNAARQKVGICDVSTLGKIDVQGPDAAEFLNRLYCNGFAQLDVGKARYGLMLREDGIVMDDGTTSRLAADHFFMTTTTANAAKIMTHMEFCHQALWPELDVQYVSVSEQWAQMAVAGPKARPTLQKIVDDVVLDDITFPYLAAKEISILGGITARLFRISFSGEHAYELSVPADYGNLVARALMQAGEEFGITPYGVEALSVMRVEKGHVAGGELNGTTTADDLGLGRMMSTKKDYIGRMMAGREGLTAKDRQVVVGIRPVDKADRIRAGSHLLKKDDKPSLAGSQGYITAVAYSPTLGYWLGLALCANGRQRHGEIVKVFDGIRNIHMYAEICDPMHYDKENKKLHA</sequence>